<organism evidence="3 4">
    <name type="scientific">Serendipita indica (strain DSM 11827)</name>
    <name type="common">Root endophyte fungus</name>
    <name type="synonym">Piriformospora indica</name>
    <dbReference type="NCBI Taxonomy" id="1109443"/>
    <lineage>
        <taxon>Eukaryota</taxon>
        <taxon>Fungi</taxon>
        <taxon>Dikarya</taxon>
        <taxon>Basidiomycota</taxon>
        <taxon>Agaricomycotina</taxon>
        <taxon>Agaricomycetes</taxon>
        <taxon>Sebacinales</taxon>
        <taxon>Serendipitaceae</taxon>
        <taxon>Serendipita</taxon>
    </lineage>
</organism>
<feature type="region of interest" description="Disordered" evidence="1">
    <location>
        <begin position="498"/>
        <end position="533"/>
    </location>
</feature>
<feature type="region of interest" description="Disordered" evidence="1">
    <location>
        <begin position="1118"/>
        <end position="1169"/>
    </location>
</feature>
<keyword evidence="2" id="KW-0472">Membrane</keyword>
<evidence type="ECO:0000256" key="1">
    <source>
        <dbReference type="SAM" id="MobiDB-lite"/>
    </source>
</evidence>
<proteinExistence type="predicted"/>
<evidence type="ECO:0008006" key="5">
    <source>
        <dbReference type="Google" id="ProtNLM"/>
    </source>
</evidence>
<feature type="region of interest" description="Disordered" evidence="1">
    <location>
        <begin position="1181"/>
        <end position="1345"/>
    </location>
</feature>
<feature type="compositionally biased region" description="Polar residues" evidence="1">
    <location>
        <begin position="1130"/>
        <end position="1148"/>
    </location>
</feature>
<feature type="compositionally biased region" description="Low complexity" evidence="1">
    <location>
        <begin position="963"/>
        <end position="973"/>
    </location>
</feature>
<feature type="compositionally biased region" description="Polar residues" evidence="1">
    <location>
        <begin position="1288"/>
        <end position="1309"/>
    </location>
</feature>
<feature type="transmembrane region" description="Helical" evidence="2">
    <location>
        <begin position="232"/>
        <end position="254"/>
    </location>
</feature>
<dbReference type="STRING" id="1109443.G4TQH5"/>
<feature type="compositionally biased region" description="Low complexity" evidence="1">
    <location>
        <begin position="1149"/>
        <end position="1169"/>
    </location>
</feature>
<feature type="compositionally biased region" description="Low complexity" evidence="1">
    <location>
        <begin position="872"/>
        <end position="881"/>
    </location>
</feature>
<keyword evidence="2" id="KW-1133">Transmembrane helix</keyword>
<dbReference type="HOGENOM" id="CLU_258070_0_0_1"/>
<feature type="compositionally biased region" description="Low complexity" evidence="1">
    <location>
        <begin position="501"/>
        <end position="527"/>
    </location>
</feature>
<dbReference type="OMA" id="NTEDARW"/>
<feature type="region of interest" description="Disordered" evidence="1">
    <location>
        <begin position="146"/>
        <end position="174"/>
    </location>
</feature>
<accession>G4TQH5</accession>
<feature type="compositionally biased region" description="Low complexity" evidence="1">
    <location>
        <begin position="466"/>
        <end position="478"/>
    </location>
</feature>
<feature type="compositionally biased region" description="Polar residues" evidence="1">
    <location>
        <begin position="1231"/>
        <end position="1246"/>
    </location>
</feature>
<comment type="caution">
    <text evidence="3">The sequence shown here is derived from an EMBL/GenBank/DDBJ whole genome shotgun (WGS) entry which is preliminary data.</text>
</comment>
<feature type="compositionally biased region" description="Low complexity" evidence="1">
    <location>
        <begin position="909"/>
        <end position="929"/>
    </location>
</feature>
<dbReference type="eggNOG" id="ENOG502RV6N">
    <property type="taxonomic scope" value="Eukaryota"/>
</dbReference>
<feature type="compositionally biased region" description="Polar residues" evidence="1">
    <location>
        <begin position="1190"/>
        <end position="1218"/>
    </location>
</feature>
<feature type="compositionally biased region" description="Basic and acidic residues" evidence="1">
    <location>
        <begin position="1037"/>
        <end position="1056"/>
    </location>
</feature>
<evidence type="ECO:0000256" key="2">
    <source>
        <dbReference type="SAM" id="Phobius"/>
    </source>
</evidence>
<protein>
    <recommendedName>
        <fullName evidence="5">Transmembrane protein</fullName>
    </recommendedName>
</protein>
<reference evidence="3 4" key="1">
    <citation type="journal article" date="2011" name="PLoS Pathog.">
        <title>Endophytic Life Strategies Decoded by Genome and Transcriptome Analyses of the Mutualistic Root Symbiont Piriformospora indica.</title>
        <authorList>
            <person name="Zuccaro A."/>
            <person name="Lahrmann U."/>
            <person name="Guldener U."/>
            <person name="Langen G."/>
            <person name="Pfiffi S."/>
            <person name="Biedenkopf D."/>
            <person name="Wong P."/>
            <person name="Samans B."/>
            <person name="Grimm C."/>
            <person name="Basiewicz M."/>
            <person name="Murat C."/>
            <person name="Martin F."/>
            <person name="Kogel K.H."/>
        </authorList>
    </citation>
    <scope>NUCLEOTIDE SEQUENCE [LARGE SCALE GENOMIC DNA]</scope>
    <source>
        <strain evidence="3 4">DSM 11827</strain>
    </source>
</reference>
<keyword evidence="4" id="KW-1185">Reference proteome</keyword>
<name>G4TQH5_SERID</name>
<feature type="compositionally biased region" description="Polar residues" evidence="1">
    <location>
        <begin position="1062"/>
        <end position="1086"/>
    </location>
</feature>
<feature type="compositionally biased region" description="Polar residues" evidence="1">
    <location>
        <begin position="984"/>
        <end position="993"/>
    </location>
</feature>
<sequence>MANQSPTECKNTEDARWMFNDRAQTPCQVLNASLHEFDTKFSLSWLELSFQCGQSSTSTPSNTSSALPSNTVATIPSSISAADNEDLIHDFCCSNVAYALYAACWSCQWDQPVGGYVRTTWADFWSSGNCTSSSSSTLSVFSTSSISSPSGHLSRRAPSNATTSSSSGPPRNAPLTKAVQRALDNAGIHIPSWAYLRSSGNGLWDESAALASVSSSASGPGSVKPNKLSGGAIAGTVIGVLLFISFLILCIFRIRNRRKIQTRLQHWDTHRRTINSSKHGHDNGTKQDLGLLGWGWSEWKECLWPFSATRSGTGTPQHNMTAISNRGLSNNALGGPVMQIGRLSPASDLEKRGSQGPASSKRVKSLFGRRKVDTISPVPALPSSTGARVDLDGDEGRVVIAPPPVPGLPTTGTAMGVSRMHSPEDYAKYNGPERVGSDLSALDIQALHAHPTQPSNSAHGHGYQRTTPTPTGAGAIGITGRKSLVDKFRGSLARVGDLGMGLSSRGRQSPRSSPAPGGSSSHGHGTHPNMYGEGMVRSASVRSNERYTHPMGSNKTPNIYSGMGMVERDPSPMGAVASRNPYANLASNNAAPLTVVNTTAPSANALLPPTGSSNPDISPTPSPIPLTKEALAIARVAQDGSLFVPLSAAHSQQQHQLTIQPTAAMDARAMGANDDVGIRLGESAMTRPTMHHHSTSDNSVLTGRFGGAGVPAWHADMTPLRSDSLRRLGVATSHEAPPTLSSPFTGSNPFPVSHISSGAVGENSLYRSDMAAFGERPQFGEERVRTLSEGALARLNSATATSTARAGPSAIGGSSRQATHPLSGGQFPSRAVLAPIGRPTHAHALAGDGRVDSRGKSKAAKSEGSNGTSVKAAAGSAFGSSAREEGEDDDEDDDEDEEEGGGDGSGIQSVASPTAATAGSSSSGSKPNGGATGRNAVAGSNSRGQTRGKRKSKKREVNLRHLSTTTGTSASGGTDERNARLSVLANTSLSSGQAGVDRSIAGYGGGVKSDGSRTPSPKVAPSAEWFNLFRGGNLSEDNQRDKSIGSSSKRDGDLARNKTAPIASTSTPAVRQLGKANTSANASTGGRSKWKVTNVDAFQPFASASTIGDTGVDVPATVPLIAKPQPRRVSPNSSKQELQQASTSKQPVASTSKQTQPSSSHPTTSSAATTTPIAALYATTMSGSSSSLSNVRNATVTTSSSTRTIQPQPVQPTTVSTNSAPRVARPPSPATSTVLPYLQAQSTGSSHALVDKPLPPVQPSQPTSRPMPIPSTNTAPPASTIPPLSMNPFPTSTRAQPSTNPLPASNVSVPSPVGPRALPSPTSPSGTRPIRMLPVPPSNSQSPPF</sequence>
<feature type="compositionally biased region" description="Pro residues" evidence="1">
    <location>
        <begin position="1253"/>
        <end position="1269"/>
    </location>
</feature>
<feature type="compositionally biased region" description="Polar residues" evidence="1">
    <location>
        <begin position="157"/>
        <end position="169"/>
    </location>
</feature>
<evidence type="ECO:0000313" key="4">
    <source>
        <dbReference type="Proteomes" id="UP000007148"/>
    </source>
</evidence>
<dbReference type="OrthoDB" id="3270864at2759"/>
<gene>
    <name evidence="3" type="ORF">PIIN_07520</name>
</gene>
<evidence type="ECO:0000313" key="3">
    <source>
        <dbReference type="EMBL" id="CCA73568.1"/>
    </source>
</evidence>
<keyword evidence="2" id="KW-0812">Transmembrane</keyword>
<feature type="region of interest" description="Disordered" evidence="1">
    <location>
        <begin position="451"/>
        <end position="478"/>
    </location>
</feature>
<dbReference type="CDD" id="cd12087">
    <property type="entry name" value="TM_EGFR-like"/>
    <property type="match status" value="1"/>
</dbReference>
<feature type="compositionally biased region" description="Acidic residues" evidence="1">
    <location>
        <begin position="885"/>
        <end position="901"/>
    </location>
</feature>
<dbReference type="Proteomes" id="UP000007148">
    <property type="component" value="Unassembled WGS sequence"/>
</dbReference>
<feature type="region of interest" description="Disordered" evidence="1">
    <location>
        <begin position="798"/>
        <end position="1091"/>
    </location>
</feature>
<dbReference type="InParanoid" id="G4TQH5"/>
<dbReference type="EMBL" id="CAFZ01000235">
    <property type="protein sequence ID" value="CCA73568.1"/>
    <property type="molecule type" value="Genomic_DNA"/>
</dbReference>